<evidence type="ECO:0000313" key="3">
    <source>
        <dbReference type="Proteomes" id="UP000261082"/>
    </source>
</evidence>
<dbReference type="OrthoDB" id="1454081at2"/>
<comment type="caution">
    <text evidence="2">The sequence shown here is derived from an EMBL/GenBank/DDBJ whole genome shotgun (WGS) entry which is preliminary data.</text>
</comment>
<dbReference type="RefSeq" id="WP_117159393.1">
    <property type="nucleotide sequence ID" value="NZ_QVID01000001.1"/>
</dbReference>
<organism evidence="2 3">
    <name type="scientific">Marixanthomonas ophiurae</name>
    <dbReference type="NCBI Taxonomy" id="387659"/>
    <lineage>
        <taxon>Bacteria</taxon>
        <taxon>Pseudomonadati</taxon>
        <taxon>Bacteroidota</taxon>
        <taxon>Flavobacteriia</taxon>
        <taxon>Flavobacteriales</taxon>
        <taxon>Flavobacteriaceae</taxon>
        <taxon>Marixanthomonas</taxon>
    </lineage>
</organism>
<evidence type="ECO:0000313" key="2">
    <source>
        <dbReference type="EMBL" id="RFN60334.1"/>
    </source>
</evidence>
<protein>
    <submittedName>
        <fullName evidence="2">Uncharacterized protein</fullName>
    </submittedName>
</protein>
<dbReference type="EMBL" id="QVID01000001">
    <property type="protein sequence ID" value="RFN60334.1"/>
    <property type="molecule type" value="Genomic_DNA"/>
</dbReference>
<feature type="chain" id="PRO_5017754128" evidence="1">
    <location>
        <begin position="25"/>
        <end position="85"/>
    </location>
</feature>
<proteinExistence type="predicted"/>
<dbReference type="Proteomes" id="UP000261082">
    <property type="component" value="Unassembled WGS sequence"/>
</dbReference>
<sequence>MKTKKRKLVLPLMAFLFAIAAAFATQENHEEDTALVPGYIRVNNVCQPAQECSTVFGEICTYQGKPVFGMTGSSDCNLPLYFPKK</sequence>
<feature type="signal peptide" evidence="1">
    <location>
        <begin position="1"/>
        <end position="24"/>
    </location>
</feature>
<keyword evidence="1" id="KW-0732">Signal</keyword>
<name>A0A3E1QE12_9FLAO</name>
<reference evidence="2 3" key="1">
    <citation type="journal article" date="2007" name="Int. J. Syst. Evol. Microbiol.">
        <title>Marixanthomonas ophiurae gen. nov., sp. nov., a marine bacterium of the family Flavobacteriaceae isolated from a deep-sea brittle star.</title>
        <authorList>
            <person name="Romanenko L.A."/>
            <person name="Uchino M."/>
            <person name="Frolova G.M."/>
            <person name="Mikhailov V.V."/>
        </authorList>
    </citation>
    <scope>NUCLEOTIDE SEQUENCE [LARGE SCALE GENOMIC DNA]</scope>
    <source>
        <strain evidence="2 3">KMM 3046</strain>
    </source>
</reference>
<accession>A0A3E1QE12</accession>
<dbReference type="InterPro" id="IPR045391">
    <property type="entry name" value="DUF6520"/>
</dbReference>
<evidence type="ECO:0000256" key="1">
    <source>
        <dbReference type="SAM" id="SignalP"/>
    </source>
</evidence>
<dbReference type="AlphaFoldDB" id="A0A3E1QE12"/>
<gene>
    <name evidence="2" type="ORF">DZ858_09925</name>
</gene>
<dbReference type="Pfam" id="PF20130">
    <property type="entry name" value="DUF6520"/>
    <property type="match status" value="1"/>
</dbReference>
<keyword evidence="3" id="KW-1185">Reference proteome</keyword>